<organism evidence="2">
    <name type="scientific">uncultured marine group II/III euryarchaeote AD1000_35_F01</name>
    <dbReference type="NCBI Taxonomy" id="1457758"/>
    <lineage>
        <taxon>Archaea</taxon>
        <taxon>Methanobacteriati</taxon>
        <taxon>Methanobacteriota</taxon>
        <taxon>environmental samples</taxon>
    </lineage>
</organism>
<dbReference type="Gene3D" id="3.50.50.60">
    <property type="entry name" value="FAD/NAD(P)-binding domain"/>
    <property type="match status" value="1"/>
</dbReference>
<dbReference type="Pfam" id="PF01266">
    <property type="entry name" value="DAO"/>
    <property type="match status" value="1"/>
</dbReference>
<evidence type="ECO:0000259" key="1">
    <source>
        <dbReference type="Pfam" id="PF01266"/>
    </source>
</evidence>
<dbReference type="EMBL" id="KF900393">
    <property type="protein sequence ID" value="AIE93400.1"/>
    <property type="molecule type" value="Genomic_DNA"/>
</dbReference>
<evidence type="ECO:0000313" key="2">
    <source>
        <dbReference type="EMBL" id="AIE93400.1"/>
    </source>
</evidence>
<dbReference type="InterPro" id="IPR006076">
    <property type="entry name" value="FAD-dep_OxRdtase"/>
</dbReference>
<feature type="domain" description="FAD dependent oxidoreductase" evidence="1">
    <location>
        <begin position="2"/>
        <end position="61"/>
    </location>
</feature>
<name>A0A075FP34_9EURY</name>
<reference evidence="2" key="1">
    <citation type="journal article" date="2014" name="Genome Biol. Evol.">
        <title>Pangenome evidence for extensive interdomain horizontal transfer affecting lineage core and shell genes in uncultured planktonic thaumarchaeota and euryarchaeota.</title>
        <authorList>
            <person name="Deschamps P."/>
            <person name="Zivanovic Y."/>
            <person name="Moreira D."/>
            <person name="Rodriguez-Valera F."/>
            <person name="Lopez-Garcia P."/>
        </authorList>
    </citation>
    <scope>NUCLEOTIDE SEQUENCE</scope>
</reference>
<sequence length="81" mass="8856">MIPNLEEARIVEHTACLRPLPSDGKVIVGPVQNRNNVFIATGTGRKGILLGPALGQIICDLITAGQNHLDIEPFRLNRFQN</sequence>
<dbReference type="AlphaFoldDB" id="A0A075FP34"/>
<dbReference type="SUPFAM" id="SSF51905">
    <property type="entry name" value="FAD/NAD(P)-binding domain"/>
    <property type="match status" value="1"/>
</dbReference>
<dbReference type="InterPro" id="IPR036188">
    <property type="entry name" value="FAD/NAD-bd_sf"/>
</dbReference>
<protein>
    <submittedName>
        <fullName evidence="2">Glycine/D-amino acid oxidases (Deaminating)</fullName>
    </submittedName>
</protein>
<accession>A0A075FP34</accession>
<proteinExistence type="predicted"/>